<evidence type="ECO:0000313" key="4">
    <source>
        <dbReference type="Proteomes" id="UP000260808"/>
    </source>
</evidence>
<keyword evidence="3" id="KW-0347">Helicase</keyword>
<gene>
    <name evidence="3" type="ORF">DXC31_02370</name>
</gene>
<evidence type="ECO:0000313" key="3">
    <source>
        <dbReference type="EMBL" id="RGM25078.1"/>
    </source>
</evidence>
<name>A0A3E4VCE4_MEDGN</name>
<dbReference type="InterPro" id="IPR027417">
    <property type="entry name" value="P-loop_NTPase"/>
</dbReference>
<dbReference type="AlphaFoldDB" id="A0A3E4VCE4"/>
<feature type="domain" description="Helicase C-terminal" evidence="2">
    <location>
        <begin position="40"/>
        <end position="185"/>
    </location>
</feature>
<dbReference type="PROSITE" id="PS51194">
    <property type="entry name" value="HELICASE_CTER"/>
    <property type="match status" value="1"/>
</dbReference>
<comment type="caution">
    <text evidence="3">The sequence shown here is derived from an EMBL/GenBank/DDBJ whole genome shotgun (WGS) entry which is preliminary data.</text>
</comment>
<dbReference type="PANTHER" id="PTHR10799">
    <property type="entry name" value="SNF2/RAD54 HELICASE FAMILY"/>
    <property type="match status" value="1"/>
</dbReference>
<keyword evidence="3" id="KW-0547">Nucleotide-binding</keyword>
<dbReference type="EMBL" id="QSSX01000004">
    <property type="protein sequence ID" value="RGM25078.1"/>
    <property type="molecule type" value="Genomic_DNA"/>
</dbReference>
<reference evidence="3 4" key="1">
    <citation type="submission" date="2018-08" db="EMBL/GenBank/DDBJ databases">
        <title>A genome reference for cultivated species of the human gut microbiota.</title>
        <authorList>
            <person name="Zou Y."/>
            <person name="Xue W."/>
            <person name="Luo G."/>
        </authorList>
    </citation>
    <scope>NUCLEOTIDE SEQUENCE [LARGE SCALE GENOMIC DNA]</scope>
    <source>
        <strain evidence="3 4">TF01-20-2</strain>
    </source>
</reference>
<evidence type="ECO:0000256" key="1">
    <source>
        <dbReference type="ARBA" id="ARBA00022801"/>
    </source>
</evidence>
<dbReference type="Gene3D" id="3.40.50.300">
    <property type="entry name" value="P-loop containing nucleotide triphosphate hydrolases"/>
    <property type="match status" value="1"/>
</dbReference>
<keyword evidence="1" id="KW-0378">Hydrolase</keyword>
<dbReference type="GO" id="GO:0016787">
    <property type="term" value="F:hydrolase activity"/>
    <property type="evidence" value="ECO:0007669"/>
    <property type="project" value="UniProtKB-KW"/>
</dbReference>
<dbReference type="CDD" id="cd18793">
    <property type="entry name" value="SF2_C_SNF"/>
    <property type="match status" value="1"/>
</dbReference>
<dbReference type="SUPFAM" id="SSF52540">
    <property type="entry name" value="P-loop containing nucleoside triphosphate hydrolases"/>
    <property type="match status" value="1"/>
</dbReference>
<accession>A0A3E4VCE4</accession>
<dbReference type="SMART" id="SM00490">
    <property type="entry name" value="HELICc"/>
    <property type="match status" value="1"/>
</dbReference>
<organism evidence="3 4">
    <name type="scientific">Mediterraneibacter gnavus</name>
    <name type="common">Ruminococcus gnavus</name>
    <dbReference type="NCBI Taxonomy" id="33038"/>
    <lineage>
        <taxon>Bacteria</taxon>
        <taxon>Bacillati</taxon>
        <taxon>Bacillota</taxon>
        <taxon>Clostridia</taxon>
        <taxon>Lachnospirales</taxon>
        <taxon>Lachnospiraceae</taxon>
        <taxon>Mediterraneibacter</taxon>
    </lineage>
</organism>
<dbReference type="Proteomes" id="UP000260808">
    <property type="component" value="Unassembled WGS sequence"/>
</dbReference>
<protein>
    <submittedName>
        <fullName evidence="3">ATP-dependent helicase</fullName>
    </submittedName>
</protein>
<dbReference type="Pfam" id="PF00271">
    <property type="entry name" value="Helicase_C"/>
    <property type="match status" value="1"/>
</dbReference>
<dbReference type="InterPro" id="IPR001650">
    <property type="entry name" value="Helicase_C-like"/>
</dbReference>
<sequence>HNRTDKLLRLQQLAGGFLVTDDSDKPELVNTAKLDALQDIIEDYVLGAGKKLVIFARFIPEVTAIMKMIDKTFQKTGKKQVAIYGAIKKEDRGPIIKQFQEDPDTVIIVGQIDTLGVGVTLTAADTCVYYSKNFNYATYEQSLSRIHRIGQRNTCTYIDLETEGTVDEMIGKALARKEDMAKTVVDDWRAYFE</sequence>
<evidence type="ECO:0000259" key="2">
    <source>
        <dbReference type="PROSITE" id="PS51194"/>
    </source>
</evidence>
<dbReference type="InterPro" id="IPR049730">
    <property type="entry name" value="SNF2/RAD54-like_C"/>
</dbReference>
<proteinExistence type="predicted"/>
<keyword evidence="3" id="KW-0067">ATP-binding</keyword>
<dbReference type="GO" id="GO:0004386">
    <property type="term" value="F:helicase activity"/>
    <property type="evidence" value="ECO:0007669"/>
    <property type="project" value="UniProtKB-KW"/>
</dbReference>
<feature type="non-terminal residue" evidence="3">
    <location>
        <position position="1"/>
    </location>
</feature>